<evidence type="ECO:0000256" key="1">
    <source>
        <dbReference type="SAM" id="MobiDB-lite"/>
    </source>
</evidence>
<name>A0A6J4NVQ6_9ACTN</name>
<feature type="compositionally biased region" description="Gly residues" evidence="1">
    <location>
        <begin position="55"/>
        <end position="64"/>
    </location>
</feature>
<organism evidence="2">
    <name type="scientific">uncultured Nocardioides sp</name>
    <dbReference type="NCBI Taxonomy" id="198441"/>
    <lineage>
        <taxon>Bacteria</taxon>
        <taxon>Bacillati</taxon>
        <taxon>Actinomycetota</taxon>
        <taxon>Actinomycetes</taxon>
        <taxon>Propionibacteriales</taxon>
        <taxon>Nocardioidaceae</taxon>
        <taxon>Nocardioides</taxon>
        <taxon>environmental samples</taxon>
    </lineage>
</organism>
<protein>
    <submittedName>
        <fullName evidence="2">Uncharacterized protein</fullName>
    </submittedName>
</protein>
<sequence length="64" mass="6932">GGAVWWCWRSEERRAKRCGPTMPGCPGCSPPSWEENSFTESDHRSASARRSGPGESRGSGGHVL</sequence>
<dbReference type="EMBL" id="CADCUM010000097">
    <property type="protein sequence ID" value="CAA9393093.1"/>
    <property type="molecule type" value="Genomic_DNA"/>
</dbReference>
<feature type="non-terminal residue" evidence="2">
    <location>
        <position position="1"/>
    </location>
</feature>
<feature type="region of interest" description="Disordered" evidence="1">
    <location>
        <begin position="18"/>
        <end position="64"/>
    </location>
</feature>
<reference evidence="2" key="1">
    <citation type="submission" date="2020-02" db="EMBL/GenBank/DDBJ databases">
        <authorList>
            <person name="Meier V. D."/>
        </authorList>
    </citation>
    <scope>NUCLEOTIDE SEQUENCE</scope>
    <source>
        <strain evidence="2">AVDCRST_MAG32</strain>
    </source>
</reference>
<evidence type="ECO:0000313" key="2">
    <source>
        <dbReference type="EMBL" id="CAA9393093.1"/>
    </source>
</evidence>
<proteinExistence type="predicted"/>
<accession>A0A6J4NVQ6</accession>
<dbReference type="AlphaFoldDB" id="A0A6J4NVQ6"/>
<feature type="non-terminal residue" evidence="2">
    <location>
        <position position="64"/>
    </location>
</feature>
<gene>
    <name evidence="2" type="ORF">AVDCRST_MAG32-2468</name>
</gene>